<evidence type="ECO:0000256" key="7">
    <source>
        <dbReference type="SAM" id="MobiDB-lite"/>
    </source>
</evidence>
<evidence type="ECO:0000259" key="8">
    <source>
        <dbReference type="SMART" id="SM00968"/>
    </source>
</evidence>
<reference evidence="9 10" key="1">
    <citation type="submission" date="2021-04" db="EMBL/GenBank/DDBJ databases">
        <authorList>
            <person name="Ivanova A."/>
        </authorList>
    </citation>
    <scope>NUCLEOTIDE SEQUENCE [LARGE SCALE GENOMIC DNA]</scope>
    <source>
        <strain evidence="9 10">G18</strain>
    </source>
</reference>
<dbReference type="Pfam" id="PF02463">
    <property type="entry name" value="SMC_N"/>
    <property type="match status" value="1"/>
</dbReference>
<dbReference type="RefSeq" id="WP_210659700.1">
    <property type="nucleotide sequence ID" value="NZ_JAGKQQ010000001.1"/>
</dbReference>
<keyword evidence="2 6" id="KW-0547">Nucleotide-binding</keyword>
<dbReference type="CDD" id="cd03278">
    <property type="entry name" value="ABC_SMC_barmotin"/>
    <property type="match status" value="2"/>
</dbReference>
<evidence type="ECO:0000256" key="1">
    <source>
        <dbReference type="ARBA" id="ARBA00022490"/>
    </source>
</evidence>
<evidence type="ECO:0000256" key="3">
    <source>
        <dbReference type="ARBA" id="ARBA00022840"/>
    </source>
</evidence>
<comment type="caution">
    <text evidence="9">The sequence shown here is derived from an EMBL/GenBank/DDBJ whole genome shotgun (WGS) entry which is preliminary data.</text>
</comment>
<dbReference type="Pfam" id="PF06470">
    <property type="entry name" value="SMC_hinge"/>
    <property type="match status" value="1"/>
</dbReference>
<feature type="coiled-coil region" evidence="6">
    <location>
        <begin position="450"/>
        <end position="484"/>
    </location>
</feature>
<accession>A0ABS5BZL8</accession>
<dbReference type="Gene3D" id="3.30.70.1620">
    <property type="match status" value="1"/>
</dbReference>
<dbReference type="InterPro" id="IPR003395">
    <property type="entry name" value="RecF/RecN/SMC_N"/>
</dbReference>
<sequence>MLKRLELVGFKSFADKTRFDFAPGVTGVVGPNGSGKSNVVDAVRWILGEQSAKSLRGGEMADVIFNGSSSRKSLGMAEVTVAFDNGRRLLAVDADEVQLTRRVYRDGTGEYLINGQMSRLKDIKDILLGSGAGSGGYTIIAQGRVDELLQASTKDRREIFDEAAGISRFKAKKTETLRKLASVELNLTRSKDRLDALDGQLRTLRMQAAKAQKYKEHSDRLRELRVGLSAREFRTLTAALMTEQEALASLKVEVSGATTEAEHLELRAKELDWAVTRGEEALRHHEAKLADARQQITGFEGTLKHERATEQNLEAELLKVGRQRADLGYRLRVIEADAARTATESATAEARVAAEKQHADEVTAALAAIVAQLAELDREQSEDQIQQMELVRESASSKSTAEATLAQVNRLQKEYTRKLADREHKSSQRATLAHALDGLSQADADVQARLADANEQIDTLTTNRDQLADQLADVQAQLEGFRVRQGDLRGRIDVLEGLERSFEGLGAGVQQVMHRMKGGESADSSPLLHPSSATIIGLVADLLTVPREVASLVELALGDTAQRFVVRSPEVVDAVAAAVGDVTGRVGFVPLAGVGEEPPPPAPLAPYEGEPPAGSPYNPLLSGKGEQASVRGDGGGGSPGPSLAEFVSCDHPNCAALPAQLLGRVLLADTLADARWMSALHPAYRIITRTGELLEPDGTLTIGPLKAGAGLVSRKSELRELREQFRATSELITDTEIELADLRRQAESAEGVIEAVEAEIALLSDEAGDLLQRIARQRQQVENLDAEIDLNRGECRLLEQQVQEGEAAWTAARMAAEEAELAATQLTARLAEVKQALAAGAQERSAREQAHTAAQVALSRAAADRDRVRDRLAQIESDIRKRKIEAFDLSAADRNARGRLADCTLSALRASSGQAEAYHEKEARERLVAELGAKTATDRAARERVRDRLHELRHGWQEKQSAAHARELAVHDLSARRDAVALRIREDYGIELQQITDEPPEPPPDPGAALSEDGAEGALTPVPDLLNAPQEIDELKRKLARLGSVNMEALEELTRVESEFNSLQAQHNDLHAAQQSLQQIIDEINGGSRKLFMDTLTAVRGYFQELFRKLFGGGQADIVLEDESDVLESGIEITARPPGKELRALSLLSGGEKTLTAVALLLAIFRNKPSPFCILDEVDAALDEANTQRLAGVLREFLDRSQFIVITHKKRTMAAADRLWGVTMQESGISRLLPMRFEDWTDEEENPASAAA</sequence>
<dbReference type="InterPro" id="IPR024704">
    <property type="entry name" value="SMC"/>
</dbReference>
<keyword evidence="10" id="KW-1185">Reference proteome</keyword>
<organism evidence="9 10">
    <name type="scientific">Gemmata palustris</name>
    <dbReference type="NCBI Taxonomy" id="2822762"/>
    <lineage>
        <taxon>Bacteria</taxon>
        <taxon>Pseudomonadati</taxon>
        <taxon>Planctomycetota</taxon>
        <taxon>Planctomycetia</taxon>
        <taxon>Gemmatales</taxon>
        <taxon>Gemmataceae</taxon>
        <taxon>Gemmata</taxon>
    </lineage>
</organism>
<comment type="function">
    <text evidence="6">Required for chromosome condensation and partitioning.</text>
</comment>
<gene>
    <name evidence="6" type="primary">smc</name>
    <name evidence="9" type="ORF">J8F10_28240</name>
</gene>
<keyword evidence="5 6" id="KW-0238">DNA-binding</keyword>
<feature type="coiled-coil region" evidence="6">
    <location>
        <begin position="718"/>
        <end position="878"/>
    </location>
</feature>
<dbReference type="PIRSF" id="PIRSF005719">
    <property type="entry name" value="SMC"/>
    <property type="match status" value="1"/>
</dbReference>
<keyword evidence="1 6" id="KW-0963">Cytoplasm</keyword>
<dbReference type="InterPro" id="IPR027417">
    <property type="entry name" value="P-loop_NTPase"/>
</dbReference>
<dbReference type="Gene3D" id="1.20.1060.20">
    <property type="match status" value="1"/>
</dbReference>
<comment type="subcellular location">
    <subcellularLocation>
        <location evidence="6">Cytoplasm</location>
    </subcellularLocation>
</comment>
<feature type="binding site" evidence="6">
    <location>
        <begin position="31"/>
        <end position="38"/>
    </location>
    <ligand>
        <name>ATP</name>
        <dbReference type="ChEBI" id="CHEBI:30616"/>
    </ligand>
</feature>
<dbReference type="Gene3D" id="3.40.50.300">
    <property type="entry name" value="P-loop containing nucleotide triphosphate hydrolases"/>
    <property type="match status" value="2"/>
</dbReference>
<evidence type="ECO:0000256" key="5">
    <source>
        <dbReference type="ARBA" id="ARBA00023125"/>
    </source>
</evidence>
<dbReference type="Proteomes" id="UP000676565">
    <property type="component" value="Unassembled WGS sequence"/>
</dbReference>
<keyword evidence="3 6" id="KW-0067">ATP-binding</keyword>
<dbReference type="InterPro" id="IPR011890">
    <property type="entry name" value="SMC_prok"/>
</dbReference>
<dbReference type="SUPFAM" id="SSF52540">
    <property type="entry name" value="P-loop containing nucleoside triphosphate hydrolases"/>
    <property type="match status" value="1"/>
</dbReference>
<dbReference type="HAMAP" id="MF_01894">
    <property type="entry name" value="Smc_prok"/>
    <property type="match status" value="1"/>
</dbReference>
<evidence type="ECO:0000256" key="4">
    <source>
        <dbReference type="ARBA" id="ARBA00023054"/>
    </source>
</evidence>
<dbReference type="EMBL" id="JAGKQQ010000001">
    <property type="protein sequence ID" value="MBP3959153.1"/>
    <property type="molecule type" value="Genomic_DNA"/>
</dbReference>
<dbReference type="PANTHER" id="PTHR43977">
    <property type="entry name" value="STRUCTURAL MAINTENANCE OF CHROMOSOMES PROTEIN 3"/>
    <property type="match status" value="1"/>
</dbReference>
<feature type="domain" description="SMC hinge" evidence="8">
    <location>
        <begin position="533"/>
        <end position="678"/>
    </location>
</feature>
<proteinExistence type="inferred from homology"/>
<dbReference type="InterPro" id="IPR010935">
    <property type="entry name" value="SMC_hinge"/>
</dbReference>
<keyword evidence="4 6" id="KW-0175">Coiled coil</keyword>
<feature type="region of interest" description="Disordered" evidence="7">
    <location>
        <begin position="597"/>
        <end position="639"/>
    </location>
</feature>
<comment type="similarity">
    <text evidence="6">Belongs to the SMC family.</text>
</comment>
<dbReference type="InterPro" id="IPR036277">
    <property type="entry name" value="SMC_hinge_sf"/>
</dbReference>
<evidence type="ECO:0000313" key="10">
    <source>
        <dbReference type="Proteomes" id="UP000676565"/>
    </source>
</evidence>
<dbReference type="SUPFAM" id="SSF75553">
    <property type="entry name" value="Smc hinge domain"/>
    <property type="match status" value="1"/>
</dbReference>
<comment type="subunit">
    <text evidence="6">Homodimer.</text>
</comment>
<evidence type="ECO:0000256" key="6">
    <source>
        <dbReference type="HAMAP-Rule" id="MF_01894"/>
    </source>
</evidence>
<feature type="coiled-coil region" evidence="6">
    <location>
        <begin position="1032"/>
        <end position="1083"/>
    </location>
</feature>
<feature type="region of interest" description="Disordered" evidence="7">
    <location>
        <begin position="991"/>
        <end position="1026"/>
    </location>
</feature>
<name>A0ABS5BZL8_9BACT</name>
<evidence type="ECO:0000313" key="9">
    <source>
        <dbReference type="EMBL" id="MBP3959153.1"/>
    </source>
</evidence>
<dbReference type="Gene3D" id="6.10.140.1720">
    <property type="match status" value="1"/>
</dbReference>
<evidence type="ECO:0000256" key="2">
    <source>
        <dbReference type="ARBA" id="ARBA00022741"/>
    </source>
</evidence>
<feature type="coiled-coil region" evidence="6">
    <location>
        <begin position="359"/>
        <end position="398"/>
    </location>
</feature>
<feature type="coiled-coil region" evidence="6">
    <location>
        <begin position="247"/>
        <end position="295"/>
    </location>
</feature>
<protein>
    <recommendedName>
        <fullName evidence="6">Chromosome partition protein Smc</fullName>
    </recommendedName>
</protein>
<dbReference type="SMART" id="SM00968">
    <property type="entry name" value="SMC_hinge"/>
    <property type="match status" value="1"/>
</dbReference>
<comment type="domain">
    <text evidence="6">Contains large globular domains required for ATP hydrolysis at each terminus and a third globular domain forming a flexible hinge near the middle of the molecule. These domains are separated by coiled-coil structures.</text>
</comment>